<dbReference type="GO" id="GO:0051959">
    <property type="term" value="F:dynein light intermediate chain binding"/>
    <property type="evidence" value="ECO:0007669"/>
    <property type="project" value="InterPro"/>
</dbReference>
<evidence type="ECO:0000256" key="2">
    <source>
        <dbReference type="SAM" id="MobiDB-lite"/>
    </source>
</evidence>
<organism evidence="4 5">
    <name type="scientific">Pomacea canaliculata</name>
    <name type="common">Golden apple snail</name>
    <dbReference type="NCBI Taxonomy" id="400727"/>
    <lineage>
        <taxon>Eukaryota</taxon>
        <taxon>Metazoa</taxon>
        <taxon>Spiralia</taxon>
        <taxon>Lophotrochozoa</taxon>
        <taxon>Mollusca</taxon>
        <taxon>Gastropoda</taxon>
        <taxon>Caenogastropoda</taxon>
        <taxon>Architaenioglossa</taxon>
        <taxon>Ampullarioidea</taxon>
        <taxon>Ampullariidae</taxon>
        <taxon>Pomacea</taxon>
    </lineage>
</organism>
<dbReference type="Proteomes" id="UP000245119">
    <property type="component" value="Linkage Group LG13"/>
</dbReference>
<dbReference type="Gene3D" id="1.20.920.60">
    <property type="match status" value="1"/>
</dbReference>
<dbReference type="AlphaFoldDB" id="A0A2T7NF49"/>
<feature type="domain" description="Dynein heavy chain coiled coil stalk" evidence="3">
    <location>
        <begin position="255"/>
        <end position="363"/>
    </location>
</feature>
<feature type="coiled-coil region" evidence="1">
    <location>
        <begin position="231"/>
        <end position="261"/>
    </location>
</feature>
<evidence type="ECO:0000259" key="3">
    <source>
        <dbReference type="Pfam" id="PF12777"/>
    </source>
</evidence>
<evidence type="ECO:0000313" key="5">
    <source>
        <dbReference type="Proteomes" id="UP000245119"/>
    </source>
</evidence>
<accession>A0A2T7NF49</accession>
<dbReference type="GO" id="GO:0045505">
    <property type="term" value="F:dynein intermediate chain binding"/>
    <property type="evidence" value="ECO:0007669"/>
    <property type="project" value="InterPro"/>
</dbReference>
<dbReference type="OrthoDB" id="6129702at2759"/>
<dbReference type="PANTHER" id="PTHR45703">
    <property type="entry name" value="DYNEIN HEAVY CHAIN"/>
    <property type="match status" value="1"/>
</dbReference>
<reference evidence="4 5" key="1">
    <citation type="submission" date="2018-04" db="EMBL/GenBank/DDBJ databases">
        <title>The genome of golden apple snail Pomacea canaliculata provides insight into stress tolerance and invasive adaptation.</title>
        <authorList>
            <person name="Liu C."/>
            <person name="Liu B."/>
            <person name="Ren Y."/>
            <person name="Zhang Y."/>
            <person name="Wang H."/>
            <person name="Li S."/>
            <person name="Jiang F."/>
            <person name="Yin L."/>
            <person name="Zhang G."/>
            <person name="Qian W."/>
            <person name="Fan W."/>
        </authorList>
    </citation>
    <scope>NUCLEOTIDE SEQUENCE [LARGE SCALE GENOMIC DNA]</scope>
    <source>
        <strain evidence="4">SZHN2017</strain>
        <tissue evidence="4">Muscle</tissue>
    </source>
</reference>
<dbReference type="InterPro" id="IPR026983">
    <property type="entry name" value="DHC"/>
</dbReference>
<feature type="compositionally biased region" description="Basic and acidic residues" evidence="2">
    <location>
        <begin position="109"/>
        <end position="121"/>
    </location>
</feature>
<dbReference type="Pfam" id="PF12777">
    <property type="entry name" value="MT"/>
    <property type="match status" value="1"/>
</dbReference>
<feature type="region of interest" description="Disordered" evidence="2">
    <location>
        <begin position="77"/>
        <end position="147"/>
    </location>
</feature>
<comment type="caution">
    <text evidence="4">The sequence shown here is derived from an EMBL/GenBank/DDBJ whole genome shotgun (WGS) entry which is preliminary data.</text>
</comment>
<dbReference type="GO" id="GO:0007018">
    <property type="term" value="P:microtubule-based movement"/>
    <property type="evidence" value="ECO:0007669"/>
    <property type="project" value="InterPro"/>
</dbReference>
<protein>
    <recommendedName>
        <fullName evidence="3">Dynein heavy chain coiled coil stalk domain-containing protein</fullName>
    </recommendedName>
</protein>
<feature type="region of interest" description="Disordered" evidence="2">
    <location>
        <begin position="370"/>
        <end position="397"/>
    </location>
</feature>
<name>A0A2T7NF49_POMCA</name>
<dbReference type="PANTHER" id="PTHR45703:SF8">
    <property type="entry name" value="DYNEINS HEAVY CHAIN"/>
    <property type="match status" value="1"/>
</dbReference>
<evidence type="ECO:0000256" key="1">
    <source>
        <dbReference type="SAM" id="Coils"/>
    </source>
</evidence>
<sequence length="397" mass="45280">MVKLDHVKPPPRGPCTVREVLRIAYRTQTSACRQVNLNKVLLSALLSRWLVGPWRQQGGSPTTLVFKVNAKCFRQGGRRRMGCGGSKKSTEDEPSPKPNGKTPPPSKSPSKESAKDNKQLESPHGNYVANIGSVNGTIKSESPDSKITDKGFKLKVREKLRDATEGESIEQLETAMVRFERSHLEDKGDYSRAKERLQYLTLRRDLRDAVLRSHVGVLEKTIANARNSQFEGRLHKQIEAAERKLADLKELDKYKQELEQTTISEIHSYQRPPSCVHDVMAATYMLLGHPESKLAEWSHIQFLMCTVGRESLMHQVHEFDTQRVSEETVRRVRDMLQQHDIDTVGQASIGAAAFYVWARNICDKIDRDTQKESERLRQEELEEQKKAENEEKSPKKK</sequence>
<dbReference type="EMBL" id="PZQS01000013">
    <property type="protein sequence ID" value="PVD19809.1"/>
    <property type="molecule type" value="Genomic_DNA"/>
</dbReference>
<keyword evidence="1" id="KW-0175">Coiled coil</keyword>
<evidence type="ECO:0000313" key="4">
    <source>
        <dbReference type="EMBL" id="PVD19809.1"/>
    </source>
</evidence>
<dbReference type="InterPro" id="IPR024743">
    <property type="entry name" value="Dynein_HC_stalk"/>
</dbReference>
<proteinExistence type="predicted"/>
<gene>
    <name evidence="4" type="ORF">C0Q70_20300</name>
</gene>
<dbReference type="GO" id="GO:0030286">
    <property type="term" value="C:dynein complex"/>
    <property type="evidence" value="ECO:0007669"/>
    <property type="project" value="InterPro"/>
</dbReference>
<keyword evidence="5" id="KW-1185">Reference proteome</keyword>